<evidence type="ECO:0000313" key="4">
    <source>
        <dbReference type="Proteomes" id="UP001497623"/>
    </source>
</evidence>
<accession>A0AAV2RDF9</accession>
<name>A0AAV2RDF9_MEGNR</name>
<dbReference type="EMBL" id="CAXKWB010021532">
    <property type="protein sequence ID" value="CAL4123249.1"/>
    <property type="molecule type" value="Genomic_DNA"/>
</dbReference>
<protein>
    <submittedName>
        <fullName evidence="3">Uncharacterized protein</fullName>
    </submittedName>
</protein>
<sequence length="218" mass="24692">MTTKLLVCFAVLIAAIEAYPQPQYVAIPVQEYQALKHRQLVDPRISYAQSRSLNVQPLVRHVRHRRSAPQFSEVLASRPKQYQSYRRKQYVARPTYSYEPQREQYYEASHQNEVFVDPETLPAVRQHQQQGAIRPFTGGYDGTPQYHPGQVVYVEEDPSEDLAQGASSTHEKRDSGYGGGGGHGAGDDHVDYGAYTGSYGAFGWYSDHPVCLNCDHYH</sequence>
<keyword evidence="4" id="KW-1185">Reference proteome</keyword>
<evidence type="ECO:0000256" key="2">
    <source>
        <dbReference type="SAM" id="SignalP"/>
    </source>
</evidence>
<reference evidence="3 4" key="1">
    <citation type="submission" date="2024-05" db="EMBL/GenBank/DDBJ databases">
        <authorList>
            <person name="Wallberg A."/>
        </authorList>
    </citation>
    <scope>NUCLEOTIDE SEQUENCE [LARGE SCALE GENOMIC DNA]</scope>
</reference>
<feature type="region of interest" description="Disordered" evidence="1">
    <location>
        <begin position="159"/>
        <end position="183"/>
    </location>
</feature>
<feature type="chain" id="PRO_5043999433" evidence="2">
    <location>
        <begin position="19"/>
        <end position="218"/>
    </location>
</feature>
<comment type="caution">
    <text evidence="3">The sequence shown here is derived from an EMBL/GenBank/DDBJ whole genome shotgun (WGS) entry which is preliminary data.</text>
</comment>
<evidence type="ECO:0000256" key="1">
    <source>
        <dbReference type="SAM" id="MobiDB-lite"/>
    </source>
</evidence>
<keyword evidence="2" id="KW-0732">Signal</keyword>
<gene>
    <name evidence="3" type="ORF">MNOR_LOCUS23915</name>
</gene>
<evidence type="ECO:0000313" key="3">
    <source>
        <dbReference type="EMBL" id="CAL4123249.1"/>
    </source>
</evidence>
<proteinExistence type="predicted"/>
<dbReference type="AlphaFoldDB" id="A0AAV2RDF9"/>
<organism evidence="3 4">
    <name type="scientific">Meganyctiphanes norvegica</name>
    <name type="common">Northern krill</name>
    <name type="synonym">Thysanopoda norvegica</name>
    <dbReference type="NCBI Taxonomy" id="48144"/>
    <lineage>
        <taxon>Eukaryota</taxon>
        <taxon>Metazoa</taxon>
        <taxon>Ecdysozoa</taxon>
        <taxon>Arthropoda</taxon>
        <taxon>Crustacea</taxon>
        <taxon>Multicrustacea</taxon>
        <taxon>Malacostraca</taxon>
        <taxon>Eumalacostraca</taxon>
        <taxon>Eucarida</taxon>
        <taxon>Euphausiacea</taxon>
        <taxon>Euphausiidae</taxon>
        <taxon>Meganyctiphanes</taxon>
    </lineage>
</organism>
<dbReference type="Proteomes" id="UP001497623">
    <property type="component" value="Unassembled WGS sequence"/>
</dbReference>
<feature type="signal peptide" evidence="2">
    <location>
        <begin position="1"/>
        <end position="18"/>
    </location>
</feature>